<organism evidence="8 9">
    <name type="scientific">Phytophthora megakarya</name>
    <dbReference type="NCBI Taxonomy" id="4795"/>
    <lineage>
        <taxon>Eukaryota</taxon>
        <taxon>Sar</taxon>
        <taxon>Stramenopiles</taxon>
        <taxon>Oomycota</taxon>
        <taxon>Peronosporomycetes</taxon>
        <taxon>Peronosporales</taxon>
        <taxon>Peronosporaceae</taxon>
        <taxon>Phytophthora</taxon>
    </lineage>
</organism>
<feature type="transmembrane region" description="Helical" evidence="6">
    <location>
        <begin position="105"/>
        <end position="124"/>
    </location>
</feature>
<evidence type="ECO:0000256" key="3">
    <source>
        <dbReference type="ARBA" id="ARBA00022989"/>
    </source>
</evidence>
<dbReference type="EMBL" id="NBNE01011785">
    <property type="protein sequence ID" value="OWY96332.1"/>
    <property type="molecule type" value="Genomic_DNA"/>
</dbReference>
<dbReference type="STRING" id="4795.A0A225UTF8"/>
<keyword evidence="9" id="KW-1185">Reference proteome</keyword>
<evidence type="ECO:0000313" key="8">
    <source>
        <dbReference type="EMBL" id="OWY96332.1"/>
    </source>
</evidence>
<name>A0A225UTF8_9STRA</name>
<feature type="transmembrane region" description="Helical" evidence="6">
    <location>
        <begin position="44"/>
        <end position="63"/>
    </location>
</feature>
<dbReference type="PANTHER" id="PTHR11972">
    <property type="entry name" value="NADPH OXIDASE"/>
    <property type="match status" value="1"/>
</dbReference>
<dbReference type="Proteomes" id="UP000198211">
    <property type="component" value="Unassembled WGS sequence"/>
</dbReference>
<comment type="subcellular location">
    <subcellularLocation>
        <location evidence="1">Membrane</location>
        <topology evidence="1">Multi-pass membrane protein</topology>
    </subcellularLocation>
</comment>
<feature type="transmembrane region" description="Helical" evidence="6">
    <location>
        <begin position="202"/>
        <end position="222"/>
    </location>
</feature>
<feature type="transmembrane region" description="Helical" evidence="6">
    <location>
        <begin position="242"/>
        <end position="263"/>
    </location>
</feature>
<evidence type="ECO:0000256" key="5">
    <source>
        <dbReference type="ARBA" id="ARBA00023136"/>
    </source>
</evidence>
<evidence type="ECO:0000256" key="6">
    <source>
        <dbReference type="SAM" id="Phobius"/>
    </source>
</evidence>
<keyword evidence="3 6" id="KW-1133">Transmembrane helix</keyword>
<evidence type="ECO:0000313" key="9">
    <source>
        <dbReference type="Proteomes" id="UP000198211"/>
    </source>
</evidence>
<accession>A0A225UTF8</accession>
<dbReference type="InterPro" id="IPR013130">
    <property type="entry name" value="Fe3_Rdtase_TM_dom"/>
</dbReference>
<feature type="domain" description="Ferric oxidoreductase" evidence="7">
    <location>
        <begin position="207"/>
        <end position="266"/>
    </location>
</feature>
<keyword evidence="4" id="KW-0560">Oxidoreductase</keyword>
<dbReference type="GO" id="GO:0005886">
    <property type="term" value="C:plasma membrane"/>
    <property type="evidence" value="ECO:0007669"/>
    <property type="project" value="TreeGrafter"/>
</dbReference>
<protein>
    <recommendedName>
        <fullName evidence="7">Ferric oxidoreductase domain-containing protein</fullName>
    </recommendedName>
</protein>
<proteinExistence type="predicted"/>
<evidence type="ECO:0000259" key="7">
    <source>
        <dbReference type="Pfam" id="PF01794"/>
    </source>
</evidence>
<dbReference type="AlphaFoldDB" id="A0A225UTF8"/>
<reference evidence="9" key="1">
    <citation type="submission" date="2017-03" db="EMBL/GenBank/DDBJ databases">
        <title>Phytopthora megakarya and P. palmivora, two closely related causual agents of cacao black pod achieved similar genome size and gene model numbers by different mechanisms.</title>
        <authorList>
            <person name="Ali S."/>
            <person name="Shao J."/>
            <person name="Larry D.J."/>
            <person name="Kronmiller B."/>
            <person name="Shen D."/>
            <person name="Strem M.D."/>
            <person name="Melnick R.L."/>
            <person name="Guiltinan M.J."/>
            <person name="Tyler B.M."/>
            <person name="Meinhardt L.W."/>
            <person name="Bailey B.A."/>
        </authorList>
    </citation>
    <scope>NUCLEOTIDE SEQUENCE [LARGE SCALE GENOMIC DNA]</scope>
    <source>
        <strain evidence="9">zdho120</strain>
    </source>
</reference>
<dbReference type="Pfam" id="PF01794">
    <property type="entry name" value="Ferric_reduct"/>
    <property type="match status" value="1"/>
</dbReference>
<dbReference type="InterPro" id="IPR050369">
    <property type="entry name" value="RBOH/FRE"/>
</dbReference>
<keyword evidence="5 6" id="KW-0472">Membrane</keyword>
<evidence type="ECO:0000256" key="2">
    <source>
        <dbReference type="ARBA" id="ARBA00022692"/>
    </source>
</evidence>
<evidence type="ECO:0000256" key="4">
    <source>
        <dbReference type="ARBA" id="ARBA00023002"/>
    </source>
</evidence>
<dbReference type="OrthoDB" id="122720at2759"/>
<comment type="caution">
    <text evidence="8">The sequence shown here is derived from an EMBL/GenBank/DDBJ whole genome shotgun (WGS) entry which is preliminary data.</text>
</comment>
<feature type="transmembrane region" description="Helical" evidence="6">
    <location>
        <begin position="162"/>
        <end position="181"/>
    </location>
</feature>
<dbReference type="GO" id="GO:0016491">
    <property type="term" value="F:oxidoreductase activity"/>
    <property type="evidence" value="ECO:0007669"/>
    <property type="project" value="UniProtKB-KW"/>
</dbReference>
<evidence type="ECO:0000256" key="1">
    <source>
        <dbReference type="ARBA" id="ARBA00004141"/>
    </source>
</evidence>
<gene>
    <name evidence="8" type="ORF">PHMEG_00033424</name>
</gene>
<dbReference type="PANTHER" id="PTHR11972:SF193">
    <property type="entry name" value="FAD-BINDING FR-TYPE DOMAIN-CONTAINING PROTEIN"/>
    <property type="match status" value="1"/>
</dbReference>
<sequence>MAISVDATNTPRVDAVFSTLKTPIDDKRNSLVGEPTVPTTRYPILGNVLQVLIIAAMFTYAYGQLFYYSDTYSDLSITIGKWYGVPEDGGKDSGIGNSEMVRPTFFFLFCFLPIAASIVFLELLKHFNVRRITSQHVLNFTRVLRRKPRIFGWVARVSLGELLFLTFLIGGNLYVFIYYYVHRVERNRKRGREFNFELYLEMVALTLGFVCIYNMAFLFLPATRNCVWMEFLNISYANGIKYHRWIGVITVLTAFFHCLGYYWSVVKKVTIRG</sequence>
<keyword evidence="2 6" id="KW-0812">Transmembrane</keyword>